<dbReference type="RefSeq" id="WP_155115091.1">
    <property type="nucleotide sequence ID" value="NZ_CP040799.1"/>
</dbReference>
<reference evidence="1" key="1">
    <citation type="journal article" date="2022" name="Phytopathology">
        <title>Complete circularized genome resources of seven strains of Xylella fastidiosa subsp. fastidiosa using hybrid assembly reveals unknown plasmids.</title>
        <authorList>
            <person name="Velasco-Amo M.D.P."/>
            <person name="Arias-Giraldo L.F.F."/>
            <person name="Ecija M.R."/>
            <person name="De La Fuente L."/>
            <person name="Marco-Noales E."/>
            <person name="Moralejo E."/>
            <person name="Navas-Cort J.A."/>
            <person name="Landa B.B."/>
        </authorList>
    </citation>
    <scope>NUCLEOTIDE SEQUENCE</scope>
    <source>
        <strain evidence="1">CFBP8073</strain>
    </source>
</reference>
<protein>
    <submittedName>
        <fullName evidence="1">Uncharacterized protein</fullName>
    </submittedName>
</protein>
<dbReference type="EMBL" id="CP109886">
    <property type="protein sequence ID" value="WCF28422.1"/>
    <property type="molecule type" value="Genomic_DNA"/>
</dbReference>
<accession>A0AAJ5UIH9</accession>
<sequence length="49" mass="5438">MMTTCIVFLNAKVGKEQTITGTAKLFFEDFKLKHKAFQKILSAGCLLAT</sequence>
<proteinExistence type="predicted"/>
<gene>
    <name evidence="1" type="ORF">OK117_00465</name>
</gene>
<evidence type="ECO:0000313" key="2">
    <source>
        <dbReference type="Proteomes" id="UP001211513"/>
    </source>
</evidence>
<evidence type="ECO:0000313" key="1">
    <source>
        <dbReference type="EMBL" id="WCF28422.1"/>
    </source>
</evidence>
<name>A0AAJ5UIH9_XYLFS</name>
<dbReference type="Proteomes" id="UP001211513">
    <property type="component" value="Chromosome"/>
</dbReference>
<organism evidence="1 2">
    <name type="scientific">Xylella fastidiosa subsp. fastidiosa</name>
    <dbReference type="NCBI Taxonomy" id="644356"/>
    <lineage>
        <taxon>Bacteria</taxon>
        <taxon>Pseudomonadati</taxon>
        <taxon>Pseudomonadota</taxon>
        <taxon>Gammaproteobacteria</taxon>
        <taxon>Lysobacterales</taxon>
        <taxon>Lysobacteraceae</taxon>
        <taxon>Xylella</taxon>
    </lineage>
</organism>
<reference evidence="1" key="2">
    <citation type="submission" date="2022-10" db="EMBL/GenBank/DDBJ databases">
        <authorList>
            <person name="Landa B."/>
            <person name="Arias-Giraldo L.F."/>
            <person name="Roman-Ecija M."/>
            <person name="Velasco-Amo M.P."/>
            <person name="De La Fuente L."/>
            <person name="Marco-Noales E."/>
            <person name="Moralejo E."/>
        </authorList>
    </citation>
    <scope>NUCLEOTIDE SEQUENCE</scope>
    <source>
        <strain evidence="1">CFBP8073</strain>
    </source>
</reference>
<dbReference type="AlphaFoldDB" id="A0AAJ5UIH9"/>